<dbReference type="PANTHER" id="PTHR24559">
    <property type="entry name" value="TRANSPOSON TY3-I GAG-POL POLYPROTEIN"/>
    <property type="match status" value="1"/>
</dbReference>
<dbReference type="PANTHER" id="PTHR24559:SF444">
    <property type="entry name" value="REVERSE TRANSCRIPTASE DOMAIN-CONTAINING PROTEIN"/>
    <property type="match status" value="1"/>
</dbReference>
<organism evidence="2 3">
    <name type="scientific">Tanacetum coccineum</name>
    <dbReference type="NCBI Taxonomy" id="301880"/>
    <lineage>
        <taxon>Eukaryota</taxon>
        <taxon>Viridiplantae</taxon>
        <taxon>Streptophyta</taxon>
        <taxon>Embryophyta</taxon>
        <taxon>Tracheophyta</taxon>
        <taxon>Spermatophyta</taxon>
        <taxon>Magnoliopsida</taxon>
        <taxon>eudicotyledons</taxon>
        <taxon>Gunneridae</taxon>
        <taxon>Pentapetalae</taxon>
        <taxon>asterids</taxon>
        <taxon>campanulids</taxon>
        <taxon>Asterales</taxon>
        <taxon>Asteraceae</taxon>
        <taxon>Asteroideae</taxon>
        <taxon>Anthemideae</taxon>
        <taxon>Anthemidinae</taxon>
        <taxon>Tanacetum</taxon>
    </lineage>
</organism>
<feature type="compositionally biased region" description="Basic and acidic residues" evidence="1">
    <location>
        <begin position="244"/>
        <end position="254"/>
    </location>
</feature>
<accession>A0ABQ4ZYF8</accession>
<evidence type="ECO:0000256" key="1">
    <source>
        <dbReference type="SAM" id="MobiDB-lite"/>
    </source>
</evidence>
<dbReference type="InterPro" id="IPR053134">
    <property type="entry name" value="RNA-dir_DNA_polymerase"/>
</dbReference>
<comment type="caution">
    <text evidence="2">The sequence shown here is derived from an EMBL/GenBank/DDBJ whole genome shotgun (WGS) entry which is preliminary data.</text>
</comment>
<dbReference type="Gene3D" id="3.10.10.10">
    <property type="entry name" value="HIV Type 1 Reverse Transcriptase, subunit A, domain 1"/>
    <property type="match status" value="1"/>
</dbReference>
<dbReference type="SUPFAM" id="SSF56672">
    <property type="entry name" value="DNA/RNA polymerases"/>
    <property type="match status" value="1"/>
</dbReference>
<reference evidence="2" key="1">
    <citation type="journal article" date="2022" name="Int. J. Mol. Sci.">
        <title>Draft Genome of Tanacetum Coccineum: Genomic Comparison of Closely Related Tanacetum-Family Plants.</title>
        <authorList>
            <person name="Yamashiro T."/>
            <person name="Shiraishi A."/>
            <person name="Nakayama K."/>
            <person name="Satake H."/>
        </authorList>
    </citation>
    <scope>NUCLEOTIDE SEQUENCE</scope>
</reference>
<dbReference type="Proteomes" id="UP001151760">
    <property type="component" value="Unassembled WGS sequence"/>
</dbReference>
<evidence type="ECO:0000313" key="2">
    <source>
        <dbReference type="EMBL" id="GJS95340.1"/>
    </source>
</evidence>
<name>A0ABQ4ZYF8_9ASTR</name>
<sequence>MFEPSQPILLENNNNPRVLPYYTTMVRYSTYGIEKLPVKFSQPPHQVLGAAAGENRDKNPIHTLGDYSEGYRNTIDIPIGNNVVPPRSDTIRLMQNGYSFHGLRSKDPNQHLKDFLKLVDSLDLDGSREADACRQNNPVEHVYLSEGDIYDDPSLLRSKFEDELANFMLEKNSHTKGIGKMLDQYRKEMHEQFSQILSTIGKSETPKPEAQIFSITTRSRVSTRDPLFPTPSKPTLANNTKGATKKEGPKGSEEAEKDDEDERLLSIFKQIHINLPFLEAMIHMPKGAKVLKDLLSHKEKLEKATSLIKLSEECSAIIQRNLPQKEGDPGSFTLPFDFIVLEMDEVELVPIILRRPFLATTRAVIDVHEGKLSLRVGSKTVTFNIRKSMKSKHSQDDYLYCANHTAKLVQEQWVDTVDHDKKWTEVEVEEDSNKVQAVSFYPRIELENNQLPVVICSALFTVKKARLLEVLQNPKGAIAWSIANIKGIDSSFYTHKILMEDNFKPIVQPQRRVNPNIKEVIPKKGGMTIVKNEKNELIPQRTVIEWRVCIDYRNLNNATQKDHFPLSFIDQMLECLAWHEYYCFLDGFSEYFHIPIALEDQEKTTFTYPYETFA</sequence>
<evidence type="ECO:0000313" key="3">
    <source>
        <dbReference type="Proteomes" id="UP001151760"/>
    </source>
</evidence>
<protein>
    <recommendedName>
        <fullName evidence="4">Reverse transcriptase domain-containing protein</fullName>
    </recommendedName>
</protein>
<gene>
    <name evidence="2" type="ORF">Tco_0802308</name>
</gene>
<dbReference type="EMBL" id="BQNB010011801">
    <property type="protein sequence ID" value="GJS95340.1"/>
    <property type="molecule type" value="Genomic_DNA"/>
</dbReference>
<dbReference type="Gene3D" id="2.40.70.10">
    <property type="entry name" value="Acid Proteases"/>
    <property type="match status" value="1"/>
</dbReference>
<dbReference type="InterPro" id="IPR043128">
    <property type="entry name" value="Rev_trsase/Diguanyl_cyclase"/>
</dbReference>
<dbReference type="InterPro" id="IPR043502">
    <property type="entry name" value="DNA/RNA_pol_sf"/>
</dbReference>
<feature type="region of interest" description="Disordered" evidence="1">
    <location>
        <begin position="221"/>
        <end position="259"/>
    </location>
</feature>
<dbReference type="InterPro" id="IPR021109">
    <property type="entry name" value="Peptidase_aspartic_dom_sf"/>
</dbReference>
<reference evidence="2" key="2">
    <citation type="submission" date="2022-01" db="EMBL/GenBank/DDBJ databases">
        <authorList>
            <person name="Yamashiro T."/>
            <person name="Shiraishi A."/>
            <person name="Satake H."/>
            <person name="Nakayama K."/>
        </authorList>
    </citation>
    <scope>NUCLEOTIDE SEQUENCE</scope>
</reference>
<keyword evidence="3" id="KW-1185">Reference proteome</keyword>
<feature type="compositionally biased region" description="Polar residues" evidence="1">
    <location>
        <begin position="233"/>
        <end position="242"/>
    </location>
</feature>
<evidence type="ECO:0008006" key="4">
    <source>
        <dbReference type="Google" id="ProtNLM"/>
    </source>
</evidence>
<dbReference type="Gene3D" id="3.30.70.270">
    <property type="match status" value="1"/>
</dbReference>
<proteinExistence type="predicted"/>